<evidence type="ECO:0000256" key="1">
    <source>
        <dbReference type="SAM" id="SignalP"/>
    </source>
</evidence>
<dbReference type="Proteomes" id="UP000192578">
    <property type="component" value="Unassembled WGS sequence"/>
</dbReference>
<evidence type="ECO:0000313" key="3">
    <source>
        <dbReference type="Proteomes" id="UP000192578"/>
    </source>
</evidence>
<dbReference type="AlphaFoldDB" id="A0A9X6RKN3"/>
<sequence length="111" mass="12501">MAVIIAIFSSFCLPAVWATPLTVEIVTLGLVTPAWPGSIHFTGTGFDEGFRILREKYEGILSLTHTFLVERKVTNCVDLVAEADVMLSEWYYKRRSQADLHVYLSPSKYDS</sequence>
<organism evidence="2 3">
    <name type="scientific">Hypsibius exemplaris</name>
    <name type="common">Freshwater tardigrade</name>
    <dbReference type="NCBI Taxonomy" id="2072580"/>
    <lineage>
        <taxon>Eukaryota</taxon>
        <taxon>Metazoa</taxon>
        <taxon>Ecdysozoa</taxon>
        <taxon>Tardigrada</taxon>
        <taxon>Eutardigrada</taxon>
        <taxon>Parachela</taxon>
        <taxon>Hypsibioidea</taxon>
        <taxon>Hypsibiidae</taxon>
        <taxon>Hypsibius</taxon>
    </lineage>
</organism>
<comment type="caution">
    <text evidence="2">The sequence shown here is derived from an EMBL/GenBank/DDBJ whole genome shotgun (WGS) entry which is preliminary data.</text>
</comment>
<protein>
    <submittedName>
        <fullName evidence="2">Uncharacterized protein</fullName>
    </submittedName>
</protein>
<feature type="signal peptide" evidence="1">
    <location>
        <begin position="1"/>
        <end position="18"/>
    </location>
</feature>
<proteinExistence type="predicted"/>
<feature type="chain" id="PRO_5040989570" evidence="1">
    <location>
        <begin position="19"/>
        <end position="111"/>
    </location>
</feature>
<accession>A0A9X6RKN3</accession>
<evidence type="ECO:0000313" key="2">
    <source>
        <dbReference type="EMBL" id="OWA50871.1"/>
    </source>
</evidence>
<reference evidence="3" key="1">
    <citation type="submission" date="2017-01" db="EMBL/GenBank/DDBJ databases">
        <title>Comparative genomics of anhydrobiosis in the tardigrade Hypsibius dujardini.</title>
        <authorList>
            <person name="Yoshida Y."/>
            <person name="Koutsovoulos G."/>
            <person name="Laetsch D."/>
            <person name="Stevens L."/>
            <person name="Kumar S."/>
            <person name="Horikawa D."/>
            <person name="Ishino K."/>
            <person name="Komine S."/>
            <person name="Tomita M."/>
            <person name="Blaxter M."/>
            <person name="Arakawa K."/>
        </authorList>
    </citation>
    <scope>NUCLEOTIDE SEQUENCE [LARGE SCALE GENOMIC DNA]</scope>
    <source>
        <strain evidence="3">Z151</strain>
    </source>
</reference>
<name>A0A9X6RKN3_HYPEX</name>
<dbReference type="EMBL" id="MTYJ01000206">
    <property type="protein sequence ID" value="OWA50871.1"/>
    <property type="molecule type" value="Genomic_DNA"/>
</dbReference>
<dbReference type="OrthoDB" id="10638630at2759"/>
<keyword evidence="1" id="KW-0732">Signal</keyword>
<keyword evidence="3" id="KW-1185">Reference proteome</keyword>
<gene>
    <name evidence="2" type="ORF">BV898_15374</name>
</gene>